<accession>A0A5M3VN49</accession>
<evidence type="ECO:0000313" key="2">
    <source>
        <dbReference type="Proteomes" id="UP000334990"/>
    </source>
</evidence>
<dbReference type="Proteomes" id="UP000334990">
    <property type="component" value="Unassembled WGS sequence"/>
</dbReference>
<dbReference type="AlphaFoldDB" id="A0A5M3VN49"/>
<dbReference type="PRINTS" id="PR00413">
    <property type="entry name" value="HADHALOGNASE"/>
</dbReference>
<dbReference type="InterPro" id="IPR036412">
    <property type="entry name" value="HAD-like_sf"/>
</dbReference>
<keyword evidence="2" id="KW-1185">Reference proteome</keyword>
<dbReference type="Gene3D" id="3.40.50.1000">
    <property type="entry name" value="HAD superfamily/HAD-like"/>
    <property type="match status" value="1"/>
</dbReference>
<dbReference type="InterPro" id="IPR006439">
    <property type="entry name" value="HAD-SF_hydro_IA"/>
</dbReference>
<dbReference type="SUPFAM" id="SSF56784">
    <property type="entry name" value="HAD-like"/>
    <property type="match status" value="1"/>
</dbReference>
<organism evidence="1 2">
    <name type="scientific">Acrocarpospora corrugata</name>
    <dbReference type="NCBI Taxonomy" id="35763"/>
    <lineage>
        <taxon>Bacteria</taxon>
        <taxon>Bacillati</taxon>
        <taxon>Actinomycetota</taxon>
        <taxon>Actinomycetes</taxon>
        <taxon>Streptosporangiales</taxon>
        <taxon>Streptosporangiaceae</taxon>
        <taxon>Acrocarpospora</taxon>
    </lineage>
</organism>
<dbReference type="NCBIfam" id="TIGR01509">
    <property type="entry name" value="HAD-SF-IA-v3"/>
    <property type="match status" value="1"/>
</dbReference>
<comment type="caution">
    <text evidence="1">The sequence shown here is derived from an EMBL/GenBank/DDBJ whole genome shotgun (WGS) entry which is preliminary data.</text>
</comment>
<reference evidence="1 2" key="1">
    <citation type="submission" date="2019-10" db="EMBL/GenBank/DDBJ databases">
        <title>Whole genome shotgun sequence of Acrocarpospora corrugata NBRC 13972.</title>
        <authorList>
            <person name="Ichikawa N."/>
            <person name="Kimura A."/>
            <person name="Kitahashi Y."/>
            <person name="Komaki H."/>
            <person name="Oguchi A."/>
        </authorList>
    </citation>
    <scope>NUCLEOTIDE SEQUENCE [LARGE SCALE GENOMIC DNA]</scope>
    <source>
        <strain evidence="1 2">NBRC 13972</strain>
    </source>
</reference>
<dbReference type="InterPro" id="IPR023214">
    <property type="entry name" value="HAD_sf"/>
</dbReference>
<dbReference type="PANTHER" id="PTHR43611">
    <property type="entry name" value="ALPHA-D-GLUCOSE 1-PHOSPHATE PHOSPHATASE"/>
    <property type="match status" value="1"/>
</dbReference>
<evidence type="ECO:0000313" key="1">
    <source>
        <dbReference type="EMBL" id="GER98206.1"/>
    </source>
</evidence>
<proteinExistence type="predicted"/>
<dbReference type="PANTHER" id="PTHR43611:SF3">
    <property type="entry name" value="FLAVIN MONONUCLEOTIDE HYDROLASE 1, CHLOROPLATIC"/>
    <property type="match status" value="1"/>
</dbReference>
<sequence>MVAVAGVESGRFWAAYWDHRDPYDRGLMTAGDFWSAVAKTLEADFPAETTEELIRLDITSWLTPDLATVELIARLKSRGLGLALLSNAPHELADALEDLPWMADLEHRFFSSRMATSKPSPEIYTAVLASLGAAAGDCVFVDDRPPNVTAAEAVGMRALVFTDAGRLDEDLARLLRER</sequence>
<gene>
    <name evidence="1" type="ORF">Acor_02680</name>
</gene>
<name>A0A5M3VN49_9ACTN</name>
<dbReference type="EMBL" id="BLAD01000035">
    <property type="protein sequence ID" value="GER98206.1"/>
    <property type="molecule type" value="Genomic_DNA"/>
</dbReference>
<protein>
    <submittedName>
        <fullName evidence="1">Haloacid dehalogenase</fullName>
    </submittedName>
</protein>
<dbReference type="Pfam" id="PF00702">
    <property type="entry name" value="Hydrolase"/>
    <property type="match status" value="1"/>
</dbReference>
<dbReference type="CDD" id="cd02603">
    <property type="entry name" value="HAD_sEH-N_like"/>
    <property type="match status" value="1"/>
</dbReference>